<accession>A0A9E7MR68</accession>
<organism evidence="1 2">
    <name type="scientific">Brevundimonas phage vB_BpoS-Kabachok</name>
    <dbReference type="NCBI Taxonomy" id="2948600"/>
    <lineage>
        <taxon>Viruses</taxon>
        <taxon>Duplodnaviria</taxon>
        <taxon>Heunggongvirae</taxon>
        <taxon>Uroviricota</taxon>
        <taxon>Caudoviricetes</taxon>
        <taxon>Jeanschmidtviridae</taxon>
        <taxon>Marchewkavirus</taxon>
        <taxon>Marchewkavirus kabachok</taxon>
    </lineage>
</organism>
<proteinExistence type="predicted"/>
<dbReference type="EMBL" id="ON529852">
    <property type="protein sequence ID" value="USN14347.1"/>
    <property type="molecule type" value="Genomic_DNA"/>
</dbReference>
<name>A0A9E7MR68_9CAUD</name>
<evidence type="ECO:0000313" key="1">
    <source>
        <dbReference type="EMBL" id="USN14347.1"/>
    </source>
</evidence>
<keyword evidence="2" id="KW-1185">Reference proteome</keyword>
<evidence type="ECO:0000313" key="2">
    <source>
        <dbReference type="Proteomes" id="UP001056685"/>
    </source>
</evidence>
<dbReference type="Proteomes" id="UP001056685">
    <property type="component" value="Segment"/>
</dbReference>
<gene>
    <name evidence="1" type="ORF">KABACHOK_05340</name>
</gene>
<sequence length="109" mass="11784">MRRYVIDNTFSGGLYKVAGTVVRRGNRNAAGMSAHAERRRGRLGHHPKLSDVALKLTVNGTADPLASVRFDLGRAVCTCCGAKTDKRILTGKPSKARRVSLSLNPARLP</sequence>
<protein>
    <submittedName>
        <fullName evidence="1">Uncharacterized protein</fullName>
    </submittedName>
</protein>
<reference evidence="1" key="1">
    <citation type="submission" date="2022-05" db="EMBL/GenBank/DDBJ databases">
        <authorList>
            <person name="Friedrich I."/>
            <person name="Poehlein A."/>
            <person name="Schneider D."/>
            <person name="Hertel R."/>
            <person name="Daniel R."/>
        </authorList>
    </citation>
    <scope>NUCLEOTIDE SEQUENCE</scope>
</reference>